<evidence type="ECO:0000259" key="16">
    <source>
        <dbReference type="Pfam" id="PF00759"/>
    </source>
</evidence>
<comment type="catalytic activity">
    <reaction evidence="1">
        <text>Endohydrolysis of (1-&gt;4)-beta-D-glucosidic linkages in cellulose, lichenin and cereal beta-D-glucans.</text>
        <dbReference type="EC" id="3.2.1.4"/>
    </reaction>
</comment>
<comment type="subcellular location">
    <subcellularLocation>
        <location evidence="2">Membrane</location>
        <topology evidence="2">Multi-pass membrane protein</topology>
    </subcellularLocation>
</comment>
<keyword evidence="9" id="KW-0136">Cellulose degradation</keyword>
<evidence type="ECO:0000256" key="10">
    <source>
        <dbReference type="ARBA" id="ARBA00023136"/>
    </source>
</evidence>
<dbReference type="PANTHER" id="PTHR31942">
    <property type="entry name" value="MLO-LIKE PROTEIN 1"/>
    <property type="match status" value="1"/>
</dbReference>
<name>A0A6A6MTR0_HEVBR</name>
<evidence type="ECO:0000256" key="1">
    <source>
        <dbReference type="ARBA" id="ARBA00000966"/>
    </source>
</evidence>
<proteinExistence type="inferred from homology"/>
<dbReference type="InterPro" id="IPR004326">
    <property type="entry name" value="Mlo"/>
</dbReference>
<organism evidence="17 18">
    <name type="scientific">Hevea brasiliensis</name>
    <name type="common">Para rubber tree</name>
    <name type="synonym">Siphonia brasiliensis</name>
    <dbReference type="NCBI Taxonomy" id="3981"/>
    <lineage>
        <taxon>Eukaryota</taxon>
        <taxon>Viridiplantae</taxon>
        <taxon>Streptophyta</taxon>
        <taxon>Embryophyta</taxon>
        <taxon>Tracheophyta</taxon>
        <taxon>Spermatophyta</taxon>
        <taxon>Magnoliopsida</taxon>
        <taxon>eudicotyledons</taxon>
        <taxon>Gunneridae</taxon>
        <taxon>Pentapetalae</taxon>
        <taxon>rosids</taxon>
        <taxon>fabids</taxon>
        <taxon>Malpighiales</taxon>
        <taxon>Euphorbiaceae</taxon>
        <taxon>Crotonoideae</taxon>
        <taxon>Micrandreae</taxon>
        <taxon>Hevea</taxon>
    </lineage>
</organism>
<feature type="transmembrane region" description="Helical" evidence="15">
    <location>
        <begin position="691"/>
        <end position="710"/>
    </location>
</feature>
<keyword evidence="8 15" id="KW-1133">Transmembrane helix</keyword>
<comment type="similarity">
    <text evidence="3">Belongs to the MLO family.</text>
</comment>
<dbReference type="GO" id="GO:0008810">
    <property type="term" value="F:cellulase activity"/>
    <property type="evidence" value="ECO:0007669"/>
    <property type="project" value="UniProtKB-EC"/>
</dbReference>
<dbReference type="Pfam" id="PF03094">
    <property type="entry name" value="Mlo"/>
    <property type="match status" value="1"/>
</dbReference>
<feature type="domain" description="Glycoside hydrolase family 9" evidence="16">
    <location>
        <begin position="226"/>
        <end position="352"/>
    </location>
</feature>
<evidence type="ECO:0000256" key="7">
    <source>
        <dbReference type="ARBA" id="ARBA00022821"/>
    </source>
</evidence>
<dbReference type="PANTHER" id="PTHR31942:SF54">
    <property type="entry name" value="MLO-LIKE PROTEIN 13"/>
    <property type="match status" value="1"/>
</dbReference>
<evidence type="ECO:0000256" key="8">
    <source>
        <dbReference type="ARBA" id="ARBA00022989"/>
    </source>
</evidence>
<feature type="transmembrane region" description="Helical" evidence="15">
    <location>
        <begin position="481"/>
        <end position="498"/>
    </location>
</feature>
<reference evidence="17 18" key="1">
    <citation type="journal article" date="2020" name="Mol. Plant">
        <title>The Chromosome-Based Rubber Tree Genome Provides New Insights into Spurge Genome Evolution and Rubber Biosynthesis.</title>
        <authorList>
            <person name="Liu J."/>
            <person name="Shi C."/>
            <person name="Shi C.C."/>
            <person name="Li W."/>
            <person name="Zhang Q.J."/>
            <person name="Zhang Y."/>
            <person name="Li K."/>
            <person name="Lu H.F."/>
            <person name="Shi C."/>
            <person name="Zhu S.T."/>
            <person name="Xiao Z.Y."/>
            <person name="Nan H."/>
            <person name="Yue Y."/>
            <person name="Zhu X.G."/>
            <person name="Wu Y."/>
            <person name="Hong X.N."/>
            <person name="Fan G.Y."/>
            <person name="Tong Y."/>
            <person name="Zhang D."/>
            <person name="Mao C.L."/>
            <person name="Liu Y.L."/>
            <person name="Hao S.J."/>
            <person name="Liu W.Q."/>
            <person name="Lv M.Q."/>
            <person name="Zhang H.B."/>
            <person name="Liu Y."/>
            <person name="Hu-Tang G.R."/>
            <person name="Wang J.P."/>
            <person name="Wang J.H."/>
            <person name="Sun Y.H."/>
            <person name="Ni S.B."/>
            <person name="Chen W.B."/>
            <person name="Zhang X.C."/>
            <person name="Jiao Y.N."/>
            <person name="Eichler E.E."/>
            <person name="Li G.H."/>
            <person name="Liu X."/>
            <person name="Gao L.Z."/>
        </authorList>
    </citation>
    <scope>NUCLEOTIDE SEQUENCE [LARGE SCALE GENOMIC DNA]</scope>
    <source>
        <strain evidence="18">cv. GT1</strain>
        <tissue evidence="17">Leaf</tissue>
    </source>
</reference>
<dbReference type="Gene3D" id="1.50.10.10">
    <property type="match status" value="2"/>
</dbReference>
<evidence type="ECO:0000256" key="6">
    <source>
        <dbReference type="ARBA" id="ARBA00022692"/>
    </source>
</evidence>
<feature type="transmembrane region" description="Helical" evidence="15">
    <location>
        <begin position="811"/>
        <end position="832"/>
    </location>
</feature>
<feature type="transmembrane region" description="Helical" evidence="15">
    <location>
        <begin position="767"/>
        <end position="791"/>
    </location>
</feature>
<feature type="compositionally biased region" description="Polar residues" evidence="14">
    <location>
        <begin position="358"/>
        <end position="372"/>
    </location>
</feature>
<keyword evidence="13" id="KW-0624">Polysaccharide degradation</keyword>
<evidence type="ECO:0000256" key="12">
    <source>
        <dbReference type="ARBA" id="ARBA00023277"/>
    </source>
</evidence>
<dbReference type="InterPro" id="IPR012341">
    <property type="entry name" value="6hp_glycosidase-like_sf"/>
</dbReference>
<keyword evidence="7" id="KW-0611">Plant defense</keyword>
<sequence>MTGSRNLQDLDRAALSRPLDETQQSWLLGPTEQKKKKKYVDLGVSSLVARSSSGLISSDLISSLFDAIYSAGKLPKHNNVSWREYSAKYEAAGELNHVKDIIKWGTDYFLKCFNHTADTINTIAAQVGSGDTSGGNTSPNDHYCWMRPEDIDYPRSVTQCSSCSDLAAEMAAALASASIVFKDNKAYSQKLVHGAKTLFKFARGPASLLPPVVWPSMLVLSREGHTTVLLSRLRLFLSPGYPYEEILRTFHNQTSIIMCSYLPIFTSFNRTKGGLIQLNHGAPQPLQYVVNAAFLATLFSDYLEAADTPGWYCGPNFYSTDVLREFAKTQVDYILGKNPRKMSYVVGFGNHYQGMSTTEVHPSVRTRSSTTAREGGSGGTPPSLTQIHWLEPWLLALTSTMVSTMFVPTTITQNQLLLAMQMAEESNSLEYTPTWVVAVVCFVIVLISFFAERGLHNLGKWLKKKKQDALFEALQKLEEELMLLGFISLLLTVTQGAISRFCIPPHLAAIMLPCKRKTESSSHEKYFHVINNRRRLLSASSNAAHCVHKGKVQLFSLEALHQLHIFIFVLAVVQVIFCASTMVLGGARIRQWKAWEDSIKPKPEPEGQTKIAEEHHHHLTKFLHKHTKGFWRKAAVISWLISFFKHFTGSITKSDYIALRQGFIKAHFPHMSQFNFHEYILRNLQMDFKQIVGISWYLWLFVVIFLLLNVEGWHTYFWLAFLPLILLLLVGAKLEHIIALMAHEANEQTDNKEVKPSDDHFWFGKPVIILHLIHFILFQNSFEIAFFFWIWCTYGFESCIMEKLGYIVPRLIMGLIVQVLCSYSTLPLYALVSQMGSKYTVRVFRGPTQSLITRWANMPSGIHETPAHTNQLIAETSESAAQEMIVIEATSASVTEHSRNDANIF</sequence>
<evidence type="ECO:0000256" key="11">
    <source>
        <dbReference type="ARBA" id="ARBA00023265"/>
    </source>
</evidence>
<dbReference type="EC" id="3.2.1.4" evidence="5"/>
<evidence type="ECO:0000256" key="15">
    <source>
        <dbReference type="SAM" id="Phobius"/>
    </source>
</evidence>
<comment type="similarity">
    <text evidence="4">Belongs to the glycosyl hydrolase 9 (cellulase E) family.</text>
</comment>
<evidence type="ECO:0000256" key="4">
    <source>
        <dbReference type="ARBA" id="ARBA00007072"/>
    </source>
</evidence>
<dbReference type="SUPFAM" id="SSF48208">
    <property type="entry name" value="Six-hairpin glycosidases"/>
    <property type="match status" value="1"/>
</dbReference>
<evidence type="ECO:0000313" key="18">
    <source>
        <dbReference type="Proteomes" id="UP000467840"/>
    </source>
</evidence>
<dbReference type="Proteomes" id="UP000467840">
    <property type="component" value="Chromosome 6"/>
</dbReference>
<comment type="caution">
    <text evidence="17">The sequence shown here is derived from an EMBL/GenBank/DDBJ whole genome shotgun (WGS) entry which is preliminary data.</text>
</comment>
<keyword evidence="10 15" id="KW-0472">Membrane</keyword>
<dbReference type="InterPro" id="IPR008928">
    <property type="entry name" value="6-hairpin_glycosidase_sf"/>
</dbReference>
<feature type="region of interest" description="Disordered" evidence="14">
    <location>
        <begin position="358"/>
        <end position="384"/>
    </location>
</feature>
<dbReference type="GO" id="GO:0030245">
    <property type="term" value="P:cellulose catabolic process"/>
    <property type="evidence" value="ECO:0007669"/>
    <property type="project" value="UniProtKB-KW"/>
</dbReference>
<evidence type="ECO:0000256" key="3">
    <source>
        <dbReference type="ARBA" id="ARBA00006574"/>
    </source>
</evidence>
<dbReference type="InterPro" id="IPR001701">
    <property type="entry name" value="Glyco_hydro_9"/>
</dbReference>
<evidence type="ECO:0000313" key="17">
    <source>
        <dbReference type="EMBL" id="KAF2317252.1"/>
    </source>
</evidence>
<keyword evidence="11" id="KW-0568">Pathogenesis-related protein</keyword>
<keyword evidence="18" id="KW-1185">Reference proteome</keyword>
<gene>
    <name evidence="17" type="ORF">GH714_019060</name>
</gene>
<feature type="transmembrane region" description="Helical" evidence="15">
    <location>
        <begin position="563"/>
        <end position="584"/>
    </location>
</feature>
<evidence type="ECO:0000256" key="5">
    <source>
        <dbReference type="ARBA" id="ARBA00012601"/>
    </source>
</evidence>
<keyword evidence="12" id="KW-0119">Carbohydrate metabolism</keyword>
<evidence type="ECO:0000256" key="13">
    <source>
        <dbReference type="ARBA" id="ARBA00023326"/>
    </source>
</evidence>
<feature type="transmembrane region" description="Helical" evidence="15">
    <location>
        <begin position="431"/>
        <end position="451"/>
    </location>
</feature>
<evidence type="ECO:0000256" key="14">
    <source>
        <dbReference type="SAM" id="MobiDB-lite"/>
    </source>
</evidence>
<evidence type="ECO:0000256" key="9">
    <source>
        <dbReference type="ARBA" id="ARBA00023001"/>
    </source>
</evidence>
<dbReference type="GO" id="GO:0016020">
    <property type="term" value="C:membrane"/>
    <property type="evidence" value="ECO:0007669"/>
    <property type="project" value="UniProtKB-SubCell"/>
</dbReference>
<dbReference type="Pfam" id="PF00759">
    <property type="entry name" value="Glyco_hydro_9"/>
    <property type="match status" value="2"/>
</dbReference>
<evidence type="ECO:0000256" key="2">
    <source>
        <dbReference type="ARBA" id="ARBA00004141"/>
    </source>
</evidence>
<dbReference type="AlphaFoldDB" id="A0A6A6MTR0"/>
<keyword evidence="6 15" id="KW-0812">Transmembrane</keyword>
<dbReference type="EMBL" id="JAAGAX010000004">
    <property type="protein sequence ID" value="KAF2317252.1"/>
    <property type="molecule type" value="Genomic_DNA"/>
</dbReference>
<feature type="transmembrane region" description="Helical" evidence="15">
    <location>
        <begin position="716"/>
        <end position="734"/>
    </location>
</feature>
<feature type="domain" description="Glycoside hydrolase family 9" evidence="16">
    <location>
        <begin position="81"/>
        <end position="203"/>
    </location>
</feature>
<accession>A0A6A6MTR0</accession>
<dbReference type="GO" id="GO:0006952">
    <property type="term" value="P:defense response"/>
    <property type="evidence" value="ECO:0007669"/>
    <property type="project" value="UniProtKB-KW"/>
</dbReference>
<protein>
    <recommendedName>
        <fullName evidence="5">cellulase</fullName>
        <ecNumber evidence="5">3.2.1.4</ecNumber>
    </recommendedName>
</protein>